<comment type="similarity">
    <text evidence="1 4">Belongs to the short-chain dehydrogenases/reductases (SDR) family.</text>
</comment>
<keyword evidence="2" id="KW-0521">NADP</keyword>
<evidence type="ECO:0000256" key="2">
    <source>
        <dbReference type="ARBA" id="ARBA00022857"/>
    </source>
</evidence>
<dbReference type="PRINTS" id="PR00080">
    <property type="entry name" value="SDRFAMILY"/>
</dbReference>
<accession>A0A2U2C5S8</accession>
<dbReference type="RefSeq" id="WP_109534735.1">
    <property type="nucleotide sequence ID" value="NZ_QEYD01000012.1"/>
</dbReference>
<proteinExistence type="inferred from homology"/>
<dbReference type="Pfam" id="PF00106">
    <property type="entry name" value="adh_short"/>
    <property type="match status" value="1"/>
</dbReference>
<dbReference type="Proteomes" id="UP000244940">
    <property type="component" value="Unassembled WGS sequence"/>
</dbReference>
<evidence type="ECO:0000256" key="1">
    <source>
        <dbReference type="ARBA" id="ARBA00006484"/>
    </source>
</evidence>
<keyword evidence="6" id="KW-1185">Reference proteome</keyword>
<comment type="caution">
    <text evidence="5">The sequence shown here is derived from an EMBL/GenBank/DDBJ whole genome shotgun (WGS) entry which is preliminary data.</text>
</comment>
<dbReference type="AlphaFoldDB" id="A0A2U2C5S8"/>
<keyword evidence="3" id="KW-0560">Oxidoreductase</keyword>
<name>A0A2U2C5S8_9RHOB</name>
<dbReference type="Gene3D" id="3.40.50.720">
    <property type="entry name" value="NAD(P)-binding Rossmann-like Domain"/>
    <property type="match status" value="1"/>
</dbReference>
<dbReference type="PANTHER" id="PTHR43963:SF6">
    <property type="entry name" value="CHAIN DEHYDROGENASE FAMILY PROTEIN, PUTATIVE (AFU_ORTHOLOGUE AFUA_3G15350)-RELATED"/>
    <property type="match status" value="1"/>
</dbReference>
<evidence type="ECO:0000313" key="6">
    <source>
        <dbReference type="Proteomes" id="UP000244940"/>
    </source>
</evidence>
<dbReference type="GO" id="GO:0016491">
    <property type="term" value="F:oxidoreductase activity"/>
    <property type="evidence" value="ECO:0007669"/>
    <property type="project" value="UniProtKB-KW"/>
</dbReference>
<evidence type="ECO:0000313" key="5">
    <source>
        <dbReference type="EMBL" id="PWE27191.1"/>
    </source>
</evidence>
<organism evidence="5 6">
    <name type="scientific">Pararhodobacter marinus</name>
    <dbReference type="NCBI Taxonomy" id="2184063"/>
    <lineage>
        <taxon>Bacteria</taxon>
        <taxon>Pseudomonadati</taxon>
        <taxon>Pseudomonadota</taxon>
        <taxon>Alphaproteobacteria</taxon>
        <taxon>Rhodobacterales</taxon>
        <taxon>Paracoccaceae</taxon>
        <taxon>Pararhodobacter</taxon>
    </lineage>
</organism>
<dbReference type="PRINTS" id="PR00081">
    <property type="entry name" value="GDHRDH"/>
</dbReference>
<dbReference type="PANTHER" id="PTHR43963">
    <property type="entry name" value="CARBONYL REDUCTASE 1-RELATED"/>
    <property type="match status" value="1"/>
</dbReference>
<dbReference type="EMBL" id="QEYD01000012">
    <property type="protein sequence ID" value="PWE27191.1"/>
    <property type="molecule type" value="Genomic_DNA"/>
</dbReference>
<dbReference type="GeneID" id="94366784"/>
<dbReference type="InterPro" id="IPR002347">
    <property type="entry name" value="SDR_fam"/>
</dbReference>
<evidence type="ECO:0000256" key="3">
    <source>
        <dbReference type="ARBA" id="ARBA00023002"/>
    </source>
</evidence>
<reference evidence="5 6" key="1">
    <citation type="submission" date="2018-05" db="EMBL/GenBank/DDBJ databases">
        <title>Pararhodobacter marina sp. nov., isolated from deep-sea water of the Indian Ocean.</title>
        <authorList>
            <person name="Lai Q.Sr."/>
            <person name="Liu X."/>
            <person name="Shao Z."/>
        </authorList>
    </citation>
    <scope>NUCLEOTIDE SEQUENCE [LARGE SCALE GENOMIC DNA]</scope>
    <source>
        <strain evidence="5 6">CIC4N-9</strain>
    </source>
</reference>
<dbReference type="InterPro" id="IPR036291">
    <property type="entry name" value="NAD(P)-bd_dom_sf"/>
</dbReference>
<protein>
    <submittedName>
        <fullName evidence="5">20-beta-hydroxysteroid dehydrogenase</fullName>
    </submittedName>
</protein>
<sequence>MTRPLHPTALVTGGNRGIGRAIVAGLKAKGCAVTLGARSEEAGRRAAAELGVAFARIDLTEPDSYFEVLTRAGGFDILVNNAGVLGHASLLSRQSDFTEAMEVMVNAPLDLIRLNVPHWRARGWGRIVNLSSGWGAHAEGLEGPGAYGVAKASLNALTRALVRDLPDGVKINACCPGWVQTRMGGDSAPLSPDEGAETAIWLATLPEDGPTGGFFRNRAPIGW</sequence>
<evidence type="ECO:0000256" key="4">
    <source>
        <dbReference type="RuleBase" id="RU000363"/>
    </source>
</evidence>
<dbReference type="SUPFAM" id="SSF51735">
    <property type="entry name" value="NAD(P)-binding Rossmann-fold domains"/>
    <property type="match status" value="1"/>
</dbReference>
<gene>
    <name evidence="5" type="ORF">C4N9_17970</name>
</gene>
<dbReference type="OrthoDB" id="7593130at2"/>